<dbReference type="Pfam" id="PF24626">
    <property type="entry name" value="SH3_Tf2-1"/>
    <property type="match status" value="1"/>
</dbReference>
<organism evidence="3 4">
    <name type="scientific">Phytophthora fragariaefolia</name>
    <dbReference type="NCBI Taxonomy" id="1490495"/>
    <lineage>
        <taxon>Eukaryota</taxon>
        <taxon>Sar</taxon>
        <taxon>Stramenopiles</taxon>
        <taxon>Oomycota</taxon>
        <taxon>Peronosporomycetes</taxon>
        <taxon>Peronosporales</taxon>
        <taxon>Peronosporaceae</taxon>
        <taxon>Phytophthora</taxon>
    </lineage>
</organism>
<evidence type="ECO:0000259" key="2">
    <source>
        <dbReference type="Pfam" id="PF24626"/>
    </source>
</evidence>
<accession>A0A9W6YBE3</accession>
<evidence type="ECO:0000313" key="3">
    <source>
        <dbReference type="EMBL" id="GMF59202.1"/>
    </source>
</evidence>
<dbReference type="EMBL" id="BSXT01004897">
    <property type="protein sequence ID" value="GMF59202.1"/>
    <property type="molecule type" value="Genomic_DNA"/>
</dbReference>
<evidence type="ECO:0000256" key="1">
    <source>
        <dbReference type="SAM" id="MobiDB-lite"/>
    </source>
</evidence>
<gene>
    <name evidence="3" type="ORF">Pfra01_002555900</name>
</gene>
<feature type="domain" description="Tf2-1-like SH3-like" evidence="2">
    <location>
        <begin position="26"/>
        <end position="88"/>
    </location>
</feature>
<protein>
    <submittedName>
        <fullName evidence="3">Unnamed protein product</fullName>
    </submittedName>
</protein>
<evidence type="ECO:0000313" key="4">
    <source>
        <dbReference type="Proteomes" id="UP001165121"/>
    </source>
</evidence>
<proteinExistence type="predicted"/>
<dbReference type="InterPro" id="IPR056924">
    <property type="entry name" value="SH3_Tf2-1"/>
</dbReference>
<keyword evidence="4" id="KW-1185">Reference proteome</keyword>
<dbReference type="Proteomes" id="UP001165121">
    <property type="component" value="Unassembled WGS sequence"/>
</dbReference>
<feature type="compositionally biased region" description="Low complexity" evidence="1">
    <location>
        <begin position="110"/>
        <end position="125"/>
    </location>
</feature>
<sequence length="292" mass="30551">MAAAQDAQKEQSDRHRRKNTPVFQLGDQVLLNAKNLPIAAVSAVGSTKLRPRFVGPFTVIGVHDHAYTLDLPSAMATHPTFYVGLLKPNHPAAAIDPSGAAPPSIAEGHSPSLPAAPLSPEPGLGRIAQHGPLGGVSRGSPRYRHASRASGPSRDARTRNVTPPRRSPRIATAGNSPDPVLGQGGQPAQATPAHGAAGDASPRELFDQPQRGTRQSEDAHAASPSPPGGHPEVTDSFPRPTAGHPDSQSLRQAGHHHAVPVCDAERLDQPPNRAPPPLLGTGVSRTSMSRRY</sequence>
<reference evidence="3" key="1">
    <citation type="submission" date="2023-04" db="EMBL/GenBank/DDBJ databases">
        <title>Phytophthora fragariaefolia NBRC 109709.</title>
        <authorList>
            <person name="Ichikawa N."/>
            <person name="Sato H."/>
            <person name="Tonouchi N."/>
        </authorList>
    </citation>
    <scope>NUCLEOTIDE SEQUENCE</scope>
    <source>
        <strain evidence="3">NBRC 109709</strain>
    </source>
</reference>
<feature type="compositionally biased region" description="Polar residues" evidence="1">
    <location>
        <begin position="283"/>
        <end position="292"/>
    </location>
</feature>
<dbReference type="AlphaFoldDB" id="A0A9W6YBE3"/>
<comment type="caution">
    <text evidence="3">The sequence shown here is derived from an EMBL/GenBank/DDBJ whole genome shotgun (WGS) entry which is preliminary data.</text>
</comment>
<name>A0A9W6YBE3_9STRA</name>
<feature type="region of interest" description="Disordered" evidence="1">
    <location>
        <begin position="1"/>
        <end position="21"/>
    </location>
</feature>
<feature type="region of interest" description="Disordered" evidence="1">
    <location>
        <begin position="94"/>
        <end position="292"/>
    </location>
</feature>